<keyword evidence="2" id="KW-0443">Lipid metabolism</keyword>
<dbReference type="RefSeq" id="XP_024351612.1">
    <property type="nucleotide sequence ID" value="XM_024494047.1"/>
</dbReference>
<evidence type="ECO:0000256" key="1">
    <source>
        <dbReference type="ARBA" id="ARBA00022598"/>
    </source>
</evidence>
<dbReference type="OrthoDB" id="1700726at2759"/>
<dbReference type="PANTHER" id="PTHR43272">
    <property type="entry name" value="LONG-CHAIN-FATTY-ACID--COA LIGASE"/>
    <property type="match status" value="1"/>
</dbReference>
<proteinExistence type="predicted"/>
<dbReference type="OMA" id="WYHSIGL"/>
<dbReference type="InterPro" id="IPR042099">
    <property type="entry name" value="ANL_N_sf"/>
</dbReference>
<dbReference type="CTD" id="36340513"/>
<organism evidence="5 6">
    <name type="scientific">Echinococcus granulosus</name>
    <name type="common">Hydatid tapeworm</name>
    <dbReference type="NCBI Taxonomy" id="6210"/>
    <lineage>
        <taxon>Eukaryota</taxon>
        <taxon>Metazoa</taxon>
        <taxon>Spiralia</taxon>
        <taxon>Lophotrochozoa</taxon>
        <taxon>Platyhelminthes</taxon>
        <taxon>Cestoda</taxon>
        <taxon>Eucestoda</taxon>
        <taxon>Cyclophyllidea</taxon>
        <taxon>Taeniidae</taxon>
        <taxon>Echinococcus</taxon>
        <taxon>Echinococcus granulosus group</taxon>
    </lineage>
</organism>
<dbReference type="Gene3D" id="3.40.50.12780">
    <property type="entry name" value="N-terminal domain of ligase-like"/>
    <property type="match status" value="1"/>
</dbReference>
<dbReference type="PROSITE" id="PS00455">
    <property type="entry name" value="AMP_BINDING"/>
    <property type="match status" value="1"/>
</dbReference>
<dbReference type="InterPro" id="IPR020845">
    <property type="entry name" value="AMP-binding_CS"/>
</dbReference>
<dbReference type="STRING" id="6210.W6UH87"/>
<evidence type="ECO:0000256" key="2">
    <source>
        <dbReference type="ARBA" id="ARBA00022832"/>
    </source>
</evidence>
<keyword evidence="1 5" id="KW-0436">Ligase</keyword>
<protein>
    <recommendedName>
        <fullName evidence="3">long-chain-fatty-acid--CoA ligase</fullName>
        <ecNumber evidence="3">6.2.1.3</ecNumber>
    </recommendedName>
</protein>
<keyword evidence="6" id="KW-1185">Reference proteome</keyword>
<name>W6UH87_ECHGR</name>
<dbReference type="InterPro" id="IPR000873">
    <property type="entry name" value="AMP-dep_synth/lig_dom"/>
</dbReference>
<dbReference type="SMR" id="W6UH87"/>
<evidence type="ECO:0000313" key="6">
    <source>
        <dbReference type="Proteomes" id="UP000019149"/>
    </source>
</evidence>
<comment type="caution">
    <text evidence="5">The sequence shown here is derived from an EMBL/GenBank/DDBJ whole genome shotgun (WGS) entry which is preliminary data.</text>
</comment>
<dbReference type="AlphaFoldDB" id="W6UH87"/>
<keyword evidence="2" id="KW-0276">Fatty acid metabolism</keyword>
<evidence type="ECO:0000256" key="3">
    <source>
        <dbReference type="ARBA" id="ARBA00026121"/>
    </source>
</evidence>
<dbReference type="GeneID" id="36340513"/>
<reference evidence="5 6" key="1">
    <citation type="journal article" date="2013" name="Nat. Genet.">
        <title>The genome of the hydatid tapeworm Echinococcus granulosus.</title>
        <authorList>
            <person name="Zheng H."/>
            <person name="Zhang W."/>
            <person name="Zhang L."/>
            <person name="Zhang Z."/>
            <person name="Li J."/>
            <person name="Lu G."/>
            <person name="Zhu Y."/>
            <person name="Wang Y."/>
            <person name="Huang Y."/>
            <person name="Liu J."/>
            <person name="Kang H."/>
            <person name="Chen J."/>
            <person name="Wang L."/>
            <person name="Chen A."/>
            <person name="Yu S."/>
            <person name="Gao Z."/>
            <person name="Jin L."/>
            <person name="Gu W."/>
            <person name="Wang Z."/>
            <person name="Zhao L."/>
            <person name="Shi B."/>
            <person name="Wen H."/>
            <person name="Lin R."/>
            <person name="Jones M.K."/>
            <person name="Brejova B."/>
            <person name="Vinar T."/>
            <person name="Zhao G."/>
            <person name="McManus D.P."/>
            <person name="Chen Z."/>
            <person name="Zhou Y."/>
            <person name="Wang S."/>
        </authorList>
    </citation>
    <scope>NUCLEOTIDE SEQUENCE [LARGE SCALE GENOMIC DNA]</scope>
</reference>
<dbReference type="Pfam" id="PF00501">
    <property type="entry name" value="AMP-binding"/>
    <property type="match status" value="1"/>
</dbReference>
<sequence>MFRVWFSQFSSGMLTPRSSHVTDFFYENTSYLRNEKEGIHVSPLVEDKPLVDTVEGVGAVYDFFRNTVKRQPSDQFIGWHDSPSSPYEWMTYEEVNEKVEACGSGLLQFEELTGNSLKCVGVYAINCPGWLITELGCWAYGLVVVPLYDTLGQEAMKHICNEAELSVVVCDTPERAKKLIDASCSTPCLKYIVVLSSKEELENLRSAAGSNIGVITFNELLARGSVHRQKPCPLDGDGLITICYTSGTTGTPKGAMIRNRNLIAVIAATQRVLGKLITKDDTILSFLPLAHIYEQYCEVYLMYVGARIGFYSGNITTVSEDMRILRPTIFTSVPRLLCRIYDNVYERVCKSTFKQFLLKFALKEKCHKVDKQIYDKSFWDSTVFSKILRNFGGRIRLVLVTGAPIAPPVLRFTRAVFSCPVLEGYGCTETCGPVSSSLAGDLNGSHVGAPWPSVEIKLTDVPDMGLLAARDNRGEICVRGASCVSGYYKNPEMTAKLIDEDGWLHTGDVGTWQEGCLKVVDRCKHIFKLAQGEYIAPEKLELVYQRSPLINQIFVDGDAHSTFPVALVVPEVEPLLKALSSYSPKSLREPILDAQNKPSLEDICADPRAKKIVMADLKSLSEAANFMGFEKVKNIKLIPEPFSIDNLMLTPTQKVARPAVRKRYAEELVNLYKEHPTAQ</sequence>
<dbReference type="EMBL" id="APAU02000031">
    <property type="protein sequence ID" value="EUB60416.1"/>
    <property type="molecule type" value="Genomic_DNA"/>
</dbReference>
<evidence type="ECO:0000313" key="5">
    <source>
        <dbReference type="EMBL" id="EUB60416.1"/>
    </source>
</evidence>
<dbReference type="EC" id="6.2.1.3" evidence="3"/>
<dbReference type="SUPFAM" id="SSF56801">
    <property type="entry name" value="Acetyl-CoA synthetase-like"/>
    <property type="match status" value="1"/>
</dbReference>
<dbReference type="GO" id="GO:0005783">
    <property type="term" value="C:endoplasmic reticulum"/>
    <property type="evidence" value="ECO:0007669"/>
    <property type="project" value="TreeGrafter"/>
</dbReference>
<evidence type="ECO:0000259" key="4">
    <source>
        <dbReference type="Pfam" id="PF00501"/>
    </source>
</evidence>
<dbReference type="GO" id="GO:0016020">
    <property type="term" value="C:membrane"/>
    <property type="evidence" value="ECO:0007669"/>
    <property type="project" value="TreeGrafter"/>
</dbReference>
<dbReference type="GO" id="GO:0004467">
    <property type="term" value="F:long-chain fatty acid-CoA ligase activity"/>
    <property type="evidence" value="ECO:0007669"/>
    <property type="project" value="UniProtKB-EC"/>
</dbReference>
<dbReference type="Proteomes" id="UP000019149">
    <property type="component" value="Unassembled WGS sequence"/>
</dbReference>
<accession>W6UH87</accession>
<dbReference type="KEGG" id="egl:EGR_04798"/>
<gene>
    <name evidence="5" type="ORF">EGR_04798</name>
</gene>
<dbReference type="PANTHER" id="PTHR43272:SF107">
    <property type="entry name" value="LONG-CHAIN-FATTY-ACID--COA LIGASE 5"/>
    <property type="match status" value="1"/>
</dbReference>
<feature type="domain" description="AMP-dependent synthetase/ligase" evidence="4">
    <location>
        <begin position="64"/>
        <end position="488"/>
    </location>
</feature>